<keyword evidence="1" id="KW-1133">Transmembrane helix</keyword>
<evidence type="ECO:0000256" key="1">
    <source>
        <dbReference type="SAM" id="Phobius"/>
    </source>
</evidence>
<keyword evidence="1" id="KW-0472">Membrane</keyword>
<dbReference type="Proteomes" id="UP000184241">
    <property type="component" value="Unassembled WGS sequence"/>
</dbReference>
<evidence type="ECO:0000313" key="3">
    <source>
        <dbReference type="Proteomes" id="UP000184241"/>
    </source>
</evidence>
<feature type="transmembrane region" description="Helical" evidence="1">
    <location>
        <begin position="49"/>
        <end position="73"/>
    </location>
</feature>
<gene>
    <name evidence="2" type="ORF">SAMN02745941_00422</name>
</gene>
<sequence length="142" mass="15567">MKLLYRILFILHLIIGIGAMFGGLAAITNPNNPVGVPTSILKNSPFSNFLIPGIILFTVIGLGNLLSALTLSLKSNYQGYISSTFSWALVIWIIVQCIMLGDIVFLHVLFFTLGLIQAILSAIILFNKNQFPANIINNFLSK</sequence>
<feature type="transmembrane region" description="Helical" evidence="1">
    <location>
        <begin position="80"/>
        <end position="101"/>
    </location>
</feature>
<keyword evidence="1" id="KW-0812">Transmembrane</keyword>
<name>A0A1M5U6Q3_9CLOT</name>
<feature type="transmembrane region" description="Helical" evidence="1">
    <location>
        <begin position="7"/>
        <end position="29"/>
    </location>
</feature>
<dbReference type="AlphaFoldDB" id="A0A1M5U6Q3"/>
<accession>A0A1M5U6Q3</accession>
<evidence type="ECO:0000313" key="2">
    <source>
        <dbReference type="EMBL" id="SHH58561.1"/>
    </source>
</evidence>
<dbReference type="RefSeq" id="WP_073016227.1">
    <property type="nucleotide sequence ID" value="NZ_FQXU01000003.1"/>
</dbReference>
<dbReference type="EMBL" id="FQXU01000003">
    <property type="protein sequence ID" value="SHH58561.1"/>
    <property type="molecule type" value="Genomic_DNA"/>
</dbReference>
<organism evidence="2 3">
    <name type="scientific">Clostridium intestinale DSM 6191</name>
    <dbReference type="NCBI Taxonomy" id="1121320"/>
    <lineage>
        <taxon>Bacteria</taxon>
        <taxon>Bacillati</taxon>
        <taxon>Bacillota</taxon>
        <taxon>Clostridia</taxon>
        <taxon>Eubacteriales</taxon>
        <taxon>Clostridiaceae</taxon>
        <taxon>Clostridium</taxon>
    </lineage>
</organism>
<proteinExistence type="predicted"/>
<reference evidence="2 3" key="1">
    <citation type="submission" date="2016-11" db="EMBL/GenBank/DDBJ databases">
        <authorList>
            <person name="Jaros S."/>
            <person name="Januszkiewicz K."/>
            <person name="Wedrychowicz H."/>
        </authorList>
    </citation>
    <scope>NUCLEOTIDE SEQUENCE [LARGE SCALE GENOMIC DNA]</scope>
    <source>
        <strain evidence="2 3">DSM 6191</strain>
    </source>
</reference>
<feature type="transmembrane region" description="Helical" evidence="1">
    <location>
        <begin position="107"/>
        <end position="126"/>
    </location>
</feature>
<protein>
    <submittedName>
        <fullName evidence="2">Uncharacterized protein</fullName>
    </submittedName>
</protein>